<dbReference type="GO" id="GO:0030975">
    <property type="term" value="F:thiamine binding"/>
    <property type="evidence" value="ECO:0007669"/>
    <property type="project" value="InterPro"/>
</dbReference>
<dbReference type="CDD" id="cd13545">
    <property type="entry name" value="PBP2_TbpA"/>
    <property type="match status" value="1"/>
</dbReference>
<evidence type="ECO:0000256" key="3">
    <source>
        <dbReference type="ARBA" id="ARBA00022448"/>
    </source>
</evidence>
<dbReference type="NCBIfam" id="TIGR01276">
    <property type="entry name" value="thiB"/>
    <property type="match status" value="1"/>
</dbReference>
<name>A0A1V2N8S3_9HYPH</name>
<dbReference type="GO" id="GO:0030976">
    <property type="term" value="F:thiamine pyrophosphate binding"/>
    <property type="evidence" value="ECO:0007669"/>
    <property type="project" value="TreeGrafter"/>
</dbReference>
<comment type="similarity">
    <text evidence="2">Belongs to the bacterial solute-binding protein 1 family.</text>
</comment>
<dbReference type="EMBL" id="LVWB01000005">
    <property type="protein sequence ID" value="ONI60128.1"/>
    <property type="molecule type" value="Genomic_DNA"/>
</dbReference>
<evidence type="ECO:0000256" key="1">
    <source>
        <dbReference type="ARBA" id="ARBA00004418"/>
    </source>
</evidence>
<dbReference type="AlphaFoldDB" id="A0A1V2N8S3"/>
<dbReference type="Pfam" id="PF13343">
    <property type="entry name" value="SBP_bac_6"/>
    <property type="match status" value="1"/>
</dbReference>
<evidence type="ECO:0000256" key="6">
    <source>
        <dbReference type="SAM" id="Phobius"/>
    </source>
</evidence>
<proteinExistence type="inferred from homology"/>
<dbReference type="PANTHER" id="PTHR30006:SF3">
    <property type="entry name" value="THIAMINE-BINDING PERIPLASMIC PROTEIN"/>
    <property type="match status" value="1"/>
</dbReference>
<dbReference type="InterPro" id="IPR005967">
    <property type="entry name" value="ThiB"/>
</dbReference>
<reference evidence="7 8" key="1">
    <citation type="journal article" date="2017" name="PLoS ONE">
        <title>Genomic sequence of 'Candidatus Liberibacter solanacearum' haplotype C and its comparison with haplotype A and B genomes.</title>
        <authorList>
            <person name="Wang J."/>
            <person name="Haapalainen M."/>
            <person name="Schott T."/>
            <person name="Thompson S.M."/>
            <person name="Smith G.R."/>
            <person name="Nissinen A.I."/>
            <person name="Pirhonen M."/>
        </authorList>
    </citation>
    <scope>NUCLEOTIDE SEQUENCE [LARGE SCALE GENOMIC DNA]</scope>
    <source>
        <strain evidence="7 8">FIN111</strain>
    </source>
</reference>
<gene>
    <name evidence="7" type="ORF">AYO25_01460</name>
</gene>
<keyword evidence="4" id="KW-0732">Signal</keyword>
<dbReference type="GO" id="GO:0030288">
    <property type="term" value="C:outer membrane-bounded periplasmic space"/>
    <property type="evidence" value="ECO:0007669"/>
    <property type="project" value="InterPro"/>
</dbReference>
<comment type="caution">
    <text evidence="7">The sequence shown here is derived from an EMBL/GenBank/DDBJ whole genome shotgun (WGS) entry which is preliminary data.</text>
</comment>
<feature type="transmembrane region" description="Helical" evidence="6">
    <location>
        <begin position="7"/>
        <end position="29"/>
    </location>
</feature>
<dbReference type="Gene3D" id="3.40.190.10">
    <property type="entry name" value="Periplasmic binding protein-like II"/>
    <property type="match status" value="2"/>
</dbReference>
<accession>A0A1V2N8S3</accession>
<protein>
    <submittedName>
        <fullName evidence="7">Thiamine ABC transporter substrate binding subunit</fullName>
    </submittedName>
</protein>
<dbReference type="PROSITE" id="PS51257">
    <property type="entry name" value="PROKAR_LIPOPROTEIN"/>
    <property type="match status" value="1"/>
</dbReference>
<comment type="subcellular location">
    <subcellularLocation>
        <location evidence="1">Periplasm</location>
    </subcellularLocation>
</comment>
<keyword evidence="3" id="KW-0813">Transport</keyword>
<dbReference type="OrthoDB" id="8013425at2"/>
<organism evidence="7 8">
    <name type="scientific">Candidatus Liberibacter solanacearum</name>
    <dbReference type="NCBI Taxonomy" id="556287"/>
    <lineage>
        <taxon>Bacteria</taxon>
        <taxon>Pseudomonadati</taxon>
        <taxon>Pseudomonadota</taxon>
        <taxon>Alphaproteobacteria</taxon>
        <taxon>Hyphomicrobiales</taxon>
        <taxon>Rhizobiaceae</taxon>
        <taxon>Liberibacter</taxon>
    </lineage>
</organism>
<evidence type="ECO:0000256" key="5">
    <source>
        <dbReference type="ARBA" id="ARBA00022764"/>
    </source>
</evidence>
<evidence type="ECO:0000256" key="2">
    <source>
        <dbReference type="ARBA" id="ARBA00008520"/>
    </source>
</evidence>
<dbReference type="NCBIfam" id="TIGR01254">
    <property type="entry name" value="sfuA"/>
    <property type="match status" value="1"/>
</dbReference>
<evidence type="ECO:0000313" key="8">
    <source>
        <dbReference type="Proteomes" id="UP000189542"/>
    </source>
</evidence>
<dbReference type="GO" id="GO:0015888">
    <property type="term" value="P:thiamine transport"/>
    <property type="evidence" value="ECO:0007669"/>
    <property type="project" value="InterPro"/>
</dbReference>
<evidence type="ECO:0000256" key="4">
    <source>
        <dbReference type="ARBA" id="ARBA00022729"/>
    </source>
</evidence>
<keyword evidence="5" id="KW-0574">Periplasm</keyword>
<evidence type="ECO:0000313" key="7">
    <source>
        <dbReference type="EMBL" id="ONI60128.1"/>
    </source>
</evidence>
<keyword evidence="6" id="KW-1133">Transmembrane helix</keyword>
<sequence length="341" mass="38949">MIIRRRLVLKYVVLTIVSIACMACLTLNIQAKPILTVYTYGSFVSDWGAGPKIKSSFEQICNCELRIIGLNDGVALLNRLRMEGGNSPADIVLGLDNNLIDLAKKTGLFTESHIDTSLLKLPMELKNNIFIPYDYGYFSFIYDKRRITQAPKSFDELINSTQPWTIIYQDPRTSTLGLGLLLWIQKVYGEKSAQIWREIAKRTVTITKGWGESYGLFLKGESDFVLSYSSSPGFQLLNYGQDNYAAALFSEGHYLQIEVAAQLKSSKQPKLAQEFMQFMISPTFQKILPITNWMYPVIDMSLPTVYQKILVPQKSLQFHAEDITQYRNQWIHLWQDAVSHQ</sequence>
<dbReference type="InterPro" id="IPR005948">
    <property type="entry name" value="ThiB-like"/>
</dbReference>
<dbReference type="SUPFAM" id="SSF53850">
    <property type="entry name" value="Periplasmic binding protein-like II"/>
    <property type="match status" value="1"/>
</dbReference>
<dbReference type="PANTHER" id="PTHR30006">
    <property type="entry name" value="THIAMINE-BINDING PERIPLASMIC PROTEIN-RELATED"/>
    <property type="match status" value="1"/>
</dbReference>
<dbReference type="Proteomes" id="UP000189542">
    <property type="component" value="Unassembled WGS sequence"/>
</dbReference>
<keyword evidence="6" id="KW-0472">Membrane</keyword>
<keyword evidence="6" id="KW-0812">Transmembrane</keyword>